<evidence type="ECO:0000313" key="10">
    <source>
        <dbReference type="Proteomes" id="UP000764045"/>
    </source>
</evidence>
<dbReference type="AlphaFoldDB" id="A0A938WJT1"/>
<keyword evidence="8" id="KW-0812">Transmembrane</keyword>
<sequence>MHIQRTNILAPAIAALAIAAFLLMQDRQGTVYPEALLRADSIVSKQPDSAAVILDGLEHGIASAPEAVRMRYRLIRQKQIAYSFGRFTSDSAARALVEYYETRGERSRLPEAYYYAGKTYMSLNDSPMAMEYFFKTLDAAAESDLNLRGRTYSQLGYIFDRQWLDSEALGMFKKAYRCSSKTNDTVSMIFSLRDMGGMYVDLSKPDSALACYNKALALAEASHDKPMAITVTGQLARFYSQQGDYEMAFKCLNKVIGEDSCWDRGSIAGLAAKWYEANGKPDSAIMLYKEVADIGTVYTKADAYKALAEHYLAQKNQKEAALCLTNYKKAIDSIQGITTTEAIKQTSNLREYRFRESEFRRLRQKNKEQRAIMAILATIGSVATLALAFLSVYLRRKRNLQSMKLGRRKTGKASEPGHEAGNGMKDSLMHSEEIYKSIMLMVNNPNAKKKITEEMWAELSQAVNRIYPGFDENLYSLCKMSEFDYRICLLIKIKIQPSHIAAMANLSTSGVSTLRSKLFMRAFGKKGRPSDWDDIINSL</sequence>
<organism evidence="9 10">
    <name type="scientific">Marseilla massiliensis</name>
    <dbReference type="NCBI Taxonomy" id="1841864"/>
    <lineage>
        <taxon>Bacteria</taxon>
        <taxon>Pseudomonadati</taxon>
        <taxon>Bacteroidota</taxon>
        <taxon>Bacteroidia</taxon>
        <taxon>Bacteroidales</taxon>
        <taxon>Prevotellaceae</taxon>
        <taxon>Marseilla</taxon>
    </lineage>
</organism>
<keyword evidence="10" id="KW-1185">Reference proteome</keyword>
<feature type="transmembrane region" description="Helical" evidence="8">
    <location>
        <begin position="371"/>
        <end position="394"/>
    </location>
</feature>
<comment type="similarity">
    <text evidence="5">Belongs to the Rap family.</text>
</comment>
<keyword evidence="8" id="KW-1133">Transmembrane helix</keyword>
<name>A0A938WJT1_9BACT</name>
<feature type="region of interest" description="Disordered" evidence="7">
    <location>
        <begin position="406"/>
        <end position="425"/>
    </location>
</feature>
<keyword evidence="8" id="KW-0472">Membrane</keyword>
<comment type="caution">
    <text evidence="9">The sequence shown here is derived from an EMBL/GenBank/DDBJ whole genome shotgun (WGS) entry which is preliminary data.</text>
</comment>
<evidence type="ECO:0000256" key="8">
    <source>
        <dbReference type="SAM" id="Phobius"/>
    </source>
</evidence>
<keyword evidence="4 6" id="KW-0802">TPR repeat</keyword>
<evidence type="ECO:0000256" key="7">
    <source>
        <dbReference type="SAM" id="MobiDB-lite"/>
    </source>
</evidence>
<feature type="repeat" description="TPR" evidence="6">
    <location>
        <begin position="110"/>
        <end position="143"/>
    </location>
</feature>
<dbReference type="Gene3D" id="1.25.40.10">
    <property type="entry name" value="Tetratricopeptide repeat domain"/>
    <property type="match status" value="2"/>
</dbReference>
<dbReference type="EMBL" id="JACJJL010000002">
    <property type="protein sequence ID" value="MBM6660554.1"/>
    <property type="molecule type" value="Genomic_DNA"/>
</dbReference>
<dbReference type="RefSeq" id="WP_205107397.1">
    <property type="nucleotide sequence ID" value="NZ_JACJJL010000002.1"/>
</dbReference>
<dbReference type="PANTHER" id="PTHR46630">
    <property type="entry name" value="TETRATRICOPEPTIDE REPEAT PROTEIN 29"/>
    <property type="match status" value="1"/>
</dbReference>
<keyword evidence="2" id="KW-0963">Cytoplasm</keyword>
<evidence type="ECO:0000256" key="2">
    <source>
        <dbReference type="ARBA" id="ARBA00022490"/>
    </source>
</evidence>
<evidence type="ECO:0000313" key="9">
    <source>
        <dbReference type="EMBL" id="MBM6660554.1"/>
    </source>
</evidence>
<evidence type="ECO:0000256" key="1">
    <source>
        <dbReference type="ARBA" id="ARBA00004496"/>
    </source>
</evidence>
<keyword evidence="3" id="KW-0677">Repeat</keyword>
<dbReference type="SMART" id="SM00028">
    <property type="entry name" value="TPR"/>
    <property type="match status" value="4"/>
</dbReference>
<dbReference type="PROSITE" id="PS50005">
    <property type="entry name" value="TPR"/>
    <property type="match status" value="1"/>
</dbReference>
<evidence type="ECO:0000256" key="5">
    <source>
        <dbReference type="ARBA" id="ARBA00038253"/>
    </source>
</evidence>
<proteinExistence type="inferred from homology"/>
<dbReference type="InterPro" id="IPR019734">
    <property type="entry name" value="TPR_rpt"/>
</dbReference>
<dbReference type="GO" id="GO:0005737">
    <property type="term" value="C:cytoplasm"/>
    <property type="evidence" value="ECO:0007669"/>
    <property type="project" value="UniProtKB-SubCell"/>
</dbReference>
<dbReference type="SUPFAM" id="SSF48452">
    <property type="entry name" value="TPR-like"/>
    <property type="match status" value="1"/>
</dbReference>
<accession>A0A938WJT1</accession>
<dbReference type="PANTHER" id="PTHR46630:SF1">
    <property type="entry name" value="TETRATRICOPEPTIDE REPEAT PROTEIN 29"/>
    <property type="match status" value="1"/>
</dbReference>
<dbReference type="Proteomes" id="UP000764045">
    <property type="component" value="Unassembled WGS sequence"/>
</dbReference>
<protein>
    <submittedName>
        <fullName evidence="9">Tetratricopeptide repeat protein</fullName>
    </submittedName>
</protein>
<comment type="subcellular location">
    <subcellularLocation>
        <location evidence="1">Cytoplasm</location>
    </subcellularLocation>
</comment>
<gene>
    <name evidence="9" type="ORF">H6B30_02090</name>
</gene>
<dbReference type="InterPro" id="IPR051476">
    <property type="entry name" value="Bac_ResReg_Asp_Phosphatase"/>
</dbReference>
<evidence type="ECO:0000256" key="3">
    <source>
        <dbReference type="ARBA" id="ARBA00022737"/>
    </source>
</evidence>
<reference evidence="9 10" key="1">
    <citation type="journal article" date="2021" name="Sci. Rep.">
        <title>The distribution of antibiotic resistance genes in chicken gut microbiota commensals.</title>
        <authorList>
            <person name="Juricova H."/>
            <person name="Matiasovicova J."/>
            <person name="Kubasova T."/>
            <person name="Cejkova D."/>
            <person name="Rychlik I."/>
        </authorList>
    </citation>
    <scope>NUCLEOTIDE SEQUENCE [LARGE SCALE GENOMIC DNA]</scope>
    <source>
        <strain evidence="9 10">An819</strain>
    </source>
</reference>
<dbReference type="InterPro" id="IPR011990">
    <property type="entry name" value="TPR-like_helical_dom_sf"/>
</dbReference>
<dbReference type="Pfam" id="PF13424">
    <property type="entry name" value="TPR_12"/>
    <property type="match status" value="1"/>
</dbReference>
<evidence type="ECO:0000256" key="6">
    <source>
        <dbReference type="PROSITE-ProRule" id="PRU00339"/>
    </source>
</evidence>
<evidence type="ECO:0000256" key="4">
    <source>
        <dbReference type="ARBA" id="ARBA00022803"/>
    </source>
</evidence>